<protein>
    <submittedName>
        <fullName evidence="2">BTB/POZ domain-containing protein KCTD2</fullName>
    </submittedName>
</protein>
<accession>A0A9D1R1J4</accession>
<comment type="caution">
    <text evidence="2">The sequence shown here is derived from an EMBL/GenBank/DDBJ whole genome shotgun (WGS) entry which is preliminary data.</text>
</comment>
<evidence type="ECO:0000313" key="3">
    <source>
        <dbReference type="Proteomes" id="UP000824264"/>
    </source>
</evidence>
<reference evidence="2" key="1">
    <citation type="journal article" date="2021" name="PeerJ">
        <title>Extensive microbial diversity within the chicken gut microbiome revealed by metagenomics and culture.</title>
        <authorList>
            <person name="Gilroy R."/>
            <person name="Ravi A."/>
            <person name="Getino M."/>
            <person name="Pursley I."/>
            <person name="Horton D.L."/>
            <person name="Alikhan N.F."/>
            <person name="Baker D."/>
            <person name="Gharbi K."/>
            <person name="Hall N."/>
            <person name="Watson M."/>
            <person name="Adriaenssens E.M."/>
            <person name="Foster-Nyarko E."/>
            <person name="Jarju S."/>
            <person name="Secka A."/>
            <person name="Antonio M."/>
            <person name="Oren A."/>
            <person name="Chaudhuri R.R."/>
            <person name="La Ragione R."/>
            <person name="Hildebrand F."/>
            <person name="Pallen M.J."/>
        </authorList>
    </citation>
    <scope>NUCLEOTIDE SEQUENCE</scope>
    <source>
        <strain evidence="2">ChiSxjej5B17-1746</strain>
    </source>
</reference>
<reference evidence="2" key="2">
    <citation type="submission" date="2021-04" db="EMBL/GenBank/DDBJ databases">
        <authorList>
            <person name="Gilroy R."/>
        </authorList>
    </citation>
    <scope>NUCLEOTIDE SEQUENCE</scope>
    <source>
        <strain evidence="2">ChiSxjej5B17-1746</strain>
    </source>
</reference>
<feature type="chain" id="PRO_5038802332" evidence="1">
    <location>
        <begin position="23"/>
        <end position="86"/>
    </location>
</feature>
<organism evidence="2 3">
    <name type="scientific">Candidatus Bilophila faecipullorum</name>
    <dbReference type="NCBI Taxonomy" id="2838482"/>
    <lineage>
        <taxon>Bacteria</taxon>
        <taxon>Pseudomonadati</taxon>
        <taxon>Thermodesulfobacteriota</taxon>
        <taxon>Desulfovibrionia</taxon>
        <taxon>Desulfovibrionales</taxon>
        <taxon>Desulfovibrionaceae</taxon>
        <taxon>Bilophila</taxon>
    </lineage>
</organism>
<name>A0A9D1R1J4_9BACT</name>
<sequence length="86" mass="9422">MKMWIAGTALALTFGMSSLALAACSPEEAQAKALEFSQVLQTKAQKDPNGYAQVMQELQPELTQLQQKQDIDALCAFYDKAIAKLK</sequence>
<evidence type="ECO:0000256" key="1">
    <source>
        <dbReference type="SAM" id="SignalP"/>
    </source>
</evidence>
<evidence type="ECO:0000313" key="2">
    <source>
        <dbReference type="EMBL" id="HIW79269.1"/>
    </source>
</evidence>
<dbReference type="PROSITE" id="PS51257">
    <property type="entry name" value="PROKAR_LIPOPROTEIN"/>
    <property type="match status" value="1"/>
</dbReference>
<proteinExistence type="predicted"/>
<gene>
    <name evidence="2" type="ORF">H9874_09015</name>
</gene>
<dbReference type="Proteomes" id="UP000824264">
    <property type="component" value="Unassembled WGS sequence"/>
</dbReference>
<feature type="signal peptide" evidence="1">
    <location>
        <begin position="1"/>
        <end position="22"/>
    </location>
</feature>
<keyword evidence="1" id="KW-0732">Signal</keyword>
<dbReference type="EMBL" id="DXGI01000341">
    <property type="protein sequence ID" value="HIW79269.1"/>
    <property type="molecule type" value="Genomic_DNA"/>
</dbReference>
<dbReference type="AlphaFoldDB" id="A0A9D1R1J4"/>